<reference evidence="1" key="1">
    <citation type="submission" date="2023-01" db="EMBL/GenBank/DDBJ databases">
        <authorList>
            <person name="Sprotte S."/>
            <person name="Brinks E."/>
        </authorList>
    </citation>
    <scope>NUCLEOTIDE SEQUENCE</scope>
</reference>
<accession>A0AAT9TRE4</accession>
<organism evidence="1">
    <name type="scientific">Enterocloster phage PMBT24</name>
    <dbReference type="NCBI Taxonomy" id="3025413"/>
    <lineage>
        <taxon>Viruses</taxon>
        <taxon>Duplodnaviria</taxon>
        <taxon>Heunggongvirae</taxon>
        <taxon>Uroviricota</taxon>
        <taxon>Caudoviricetes</taxon>
    </lineage>
</organism>
<dbReference type="EMBL" id="OQ326496">
    <property type="protein sequence ID" value="WDQ45434.1"/>
    <property type="molecule type" value="Genomic_DNA"/>
</dbReference>
<protein>
    <submittedName>
        <fullName evidence="1">Uncharacterized protein</fullName>
    </submittedName>
</protein>
<name>A0AAT9TRE4_9CAUD</name>
<reference evidence="1" key="2">
    <citation type="journal article" date="2024" name="Heliyon">
        <title>Complete genome sequence of the novel virulent phage PMBT24 infecting Enterocloster bolteae from the human gut.</title>
        <authorList>
            <person name="Sprotte S."/>
            <person name="Brinks E."/>
            <person name="Neve H."/>
            <person name="Franz C.M.A.P."/>
        </authorList>
    </citation>
    <scope>NUCLEOTIDE SEQUENCE</scope>
</reference>
<evidence type="ECO:0000313" key="1">
    <source>
        <dbReference type="EMBL" id="WDQ45434.1"/>
    </source>
</evidence>
<proteinExistence type="predicted"/>
<sequence length="46" mass="5293">MLSLCYDSIKIIFIDSYVVKKFFVTYQPTKKGGTHAPPMKLTTDCY</sequence>